<evidence type="ECO:0000259" key="10">
    <source>
        <dbReference type="Pfam" id="PF00593"/>
    </source>
</evidence>
<dbReference type="SUPFAM" id="SSF49464">
    <property type="entry name" value="Carboxypeptidase regulatory domain-like"/>
    <property type="match status" value="1"/>
</dbReference>
<dbReference type="Pfam" id="PF07715">
    <property type="entry name" value="Plug"/>
    <property type="match status" value="1"/>
</dbReference>
<dbReference type="Pfam" id="PF13715">
    <property type="entry name" value="CarbopepD_reg_2"/>
    <property type="match status" value="1"/>
</dbReference>
<keyword evidence="13" id="KW-1185">Reference proteome</keyword>
<comment type="caution">
    <text evidence="12">The sequence shown here is derived from an EMBL/GenBank/DDBJ whole genome shotgun (WGS) entry which is preliminary data.</text>
</comment>
<dbReference type="InterPro" id="IPR036942">
    <property type="entry name" value="Beta-barrel_TonB_sf"/>
</dbReference>
<dbReference type="Gene3D" id="2.40.170.20">
    <property type="entry name" value="TonB-dependent receptor, beta-barrel domain"/>
    <property type="match status" value="1"/>
</dbReference>
<dbReference type="InterPro" id="IPR000531">
    <property type="entry name" value="Beta-barrel_TonB"/>
</dbReference>
<keyword evidence="6 8" id="KW-0472">Membrane</keyword>
<proteinExistence type="inferred from homology"/>
<evidence type="ECO:0000256" key="3">
    <source>
        <dbReference type="ARBA" id="ARBA00022452"/>
    </source>
</evidence>
<keyword evidence="12" id="KW-0675">Receptor</keyword>
<reference evidence="12 13" key="1">
    <citation type="submission" date="2018-03" db="EMBL/GenBank/DDBJ databases">
        <title>Genomic Encyclopedia of Archaeal and Bacterial Type Strains, Phase II (KMG-II): from individual species to whole genera.</title>
        <authorList>
            <person name="Goeker M."/>
        </authorList>
    </citation>
    <scope>NUCLEOTIDE SEQUENCE [LARGE SCALE GENOMIC DNA]</scope>
    <source>
        <strain evidence="12 13">DSM 28229</strain>
    </source>
</reference>
<evidence type="ECO:0000313" key="13">
    <source>
        <dbReference type="Proteomes" id="UP000245535"/>
    </source>
</evidence>
<dbReference type="InterPro" id="IPR018247">
    <property type="entry name" value="EF_Hand_1_Ca_BS"/>
</dbReference>
<dbReference type="InterPro" id="IPR023996">
    <property type="entry name" value="TonB-dep_OMP_SusC/RagA"/>
</dbReference>
<dbReference type="PROSITE" id="PS52016">
    <property type="entry name" value="TONB_DEPENDENT_REC_3"/>
    <property type="match status" value="1"/>
</dbReference>
<feature type="domain" description="TonB-dependent receptor-like beta-barrel" evidence="10">
    <location>
        <begin position="431"/>
        <end position="968"/>
    </location>
</feature>
<keyword evidence="7 8" id="KW-0998">Cell outer membrane</keyword>
<dbReference type="Gene3D" id="2.60.40.1120">
    <property type="entry name" value="Carboxypeptidase-like, regulatory domain"/>
    <property type="match status" value="1"/>
</dbReference>
<evidence type="ECO:0000256" key="1">
    <source>
        <dbReference type="ARBA" id="ARBA00004571"/>
    </source>
</evidence>
<name>A0A315ZAB5_SEDFL</name>
<organism evidence="12 13">
    <name type="scientific">Sediminitomix flava</name>
    <dbReference type="NCBI Taxonomy" id="379075"/>
    <lineage>
        <taxon>Bacteria</taxon>
        <taxon>Pseudomonadati</taxon>
        <taxon>Bacteroidota</taxon>
        <taxon>Cytophagia</taxon>
        <taxon>Cytophagales</taxon>
        <taxon>Flammeovirgaceae</taxon>
        <taxon>Sediminitomix</taxon>
    </lineage>
</organism>
<keyword evidence="5 9" id="KW-0798">TonB box</keyword>
<dbReference type="GO" id="GO:0009279">
    <property type="term" value="C:cell outer membrane"/>
    <property type="evidence" value="ECO:0007669"/>
    <property type="project" value="UniProtKB-SubCell"/>
</dbReference>
<dbReference type="InterPro" id="IPR012910">
    <property type="entry name" value="Plug_dom"/>
</dbReference>
<dbReference type="InterPro" id="IPR008969">
    <property type="entry name" value="CarboxyPept-like_regulatory"/>
</dbReference>
<keyword evidence="2 8" id="KW-0813">Transport</keyword>
<dbReference type="Pfam" id="PF00593">
    <property type="entry name" value="TonB_dep_Rec_b-barrel"/>
    <property type="match status" value="1"/>
</dbReference>
<dbReference type="PROSITE" id="PS00018">
    <property type="entry name" value="EF_HAND_1"/>
    <property type="match status" value="1"/>
</dbReference>
<evidence type="ECO:0000313" key="12">
    <source>
        <dbReference type="EMBL" id="PWJ42481.1"/>
    </source>
</evidence>
<dbReference type="InterPro" id="IPR039426">
    <property type="entry name" value="TonB-dep_rcpt-like"/>
</dbReference>
<evidence type="ECO:0000256" key="9">
    <source>
        <dbReference type="RuleBase" id="RU003357"/>
    </source>
</evidence>
<dbReference type="Gene3D" id="2.170.130.10">
    <property type="entry name" value="TonB-dependent receptor, plug domain"/>
    <property type="match status" value="1"/>
</dbReference>
<dbReference type="SUPFAM" id="SSF56935">
    <property type="entry name" value="Porins"/>
    <property type="match status" value="1"/>
</dbReference>
<protein>
    <submittedName>
        <fullName evidence="12">Iron complex outermembrane receptor protein</fullName>
    </submittedName>
</protein>
<comment type="similarity">
    <text evidence="8 9">Belongs to the TonB-dependent receptor family.</text>
</comment>
<evidence type="ECO:0000256" key="4">
    <source>
        <dbReference type="ARBA" id="ARBA00022692"/>
    </source>
</evidence>
<dbReference type="EMBL" id="QGDO01000002">
    <property type="protein sequence ID" value="PWJ42481.1"/>
    <property type="molecule type" value="Genomic_DNA"/>
</dbReference>
<dbReference type="NCBIfam" id="TIGR04056">
    <property type="entry name" value="OMP_RagA_SusC"/>
    <property type="match status" value="1"/>
</dbReference>
<evidence type="ECO:0000256" key="8">
    <source>
        <dbReference type="PROSITE-ProRule" id="PRU01360"/>
    </source>
</evidence>
<dbReference type="FunFam" id="2.170.130.10:FF:000008">
    <property type="entry name" value="SusC/RagA family TonB-linked outer membrane protein"/>
    <property type="match status" value="1"/>
</dbReference>
<feature type="domain" description="TonB-dependent receptor plug" evidence="11">
    <location>
        <begin position="123"/>
        <end position="238"/>
    </location>
</feature>
<evidence type="ECO:0000256" key="7">
    <source>
        <dbReference type="ARBA" id="ARBA00023237"/>
    </source>
</evidence>
<keyword evidence="3 8" id="KW-1134">Transmembrane beta strand</keyword>
<evidence type="ECO:0000256" key="2">
    <source>
        <dbReference type="ARBA" id="ARBA00022448"/>
    </source>
</evidence>
<sequence>MLSMKMTKNLSLFTGLWVLSLLVPFVSFAQERTLTGTVVDEFGTPLPGVSVIFVGTTTGAATDFNGQYRLTVPNDVNEVKFSYIGYLDQVLEVGAQSIIDVTLQPDSEQLEEVVVIGYGSAKKEDLTGSVTAINASDFNQGAITSPQDLLNGKVSGVQITTGGGAPGAGSTIRIRGGASLNASNDPLIIIDGVPLDNDGVSGMRNPLNTINPNDIETFNVLKDASATAIYGSRASNGVILITTKKGQKGKLSVDYTGTVSVAKVNETVDVLTADEYRSFMSQNFPQYAEGGSSQLLGSANTDWQDQVFRTAVSTDHNVAVSGAVKDMIPFRLSVGYNNSQGVLEQSDMERTTVALNLTPKFFDDHLSTNASIKFVDINNSFSNEGAIGSATAFDPTQPVKSSDAAYAPYGGYYTWLDAQGTPMYSIAPGNPVAMIDQRTDVSDVMRSIGNIQLDYKFHFLPKMRANLNMGYDYSKSRGNIAVSPEAGFDAGAVDRDGSFSRYEQIKRNELLDFYLQYADEISGLDLKYDVMGGYSYQYFRNENENWSTFGNGEQLENWHTLYKQHNNLQSFFGRANFNLKEKYLVTATLRADGSSKFNEDNRWGIFPAVALGWKLDKENFMAGATAVSQLKLRAGWGITGQQDIGPNFGYMPIYVGSQPDADYSFYNPNTGEWVTVPTNRPSGYDQNLKWEETTTWNVGFDFGFFDDKITGTLEGYYRNTKDLLNYIPVPAGSNLTNMLTTNVGNMTNKGVEFNINTKLVQTKDFFWDLGLNATYNENEITKLTLTDDPNYEGVRTGGVAGGMDIYAQRHKVGYPASSFFLYEQVYDESGKPMEGIYKDQNGDGKIDESDLVYSGNPAPKWMFGFTSKMTYKNWDFSVAGRAYLGGMVYNNVASEKGHAQAAHTSGQVATNVHYSAMETDFQSPQLLSDYYLESGNFFRLDNIMVGYNFFNLFDKDINARVYGTVNNVYLGTQYSGIDPEIFGGMDQNMYPRPTTYMMGVNLSF</sequence>
<evidence type="ECO:0000259" key="11">
    <source>
        <dbReference type="Pfam" id="PF07715"/>
    </source>
</evidence>
<keyword evidence="4 8" id="KW-0812">Transmembrane</keyword>
<accession>A0A315ZAB5</accession>
<comment type="subcellular location">
    <subcellularLocation>
        <location evidence="1 8">Cell outer membrane</location>
        <topology evidence="1 8">Multi-pass membrane protein</topology>
    </subcellularLocation>
</comment>
<evidence type="ECO:0000256" key="6">
    <source>
        <dbReference type="ARBA" id="ARBA00023136"/>
    </source>
</evidence>
<dbReference type="NCBIfam" id="TIGR04057">
    <property type="entry name" value="SusC_RagA_signa"/>
    <property type="match status" value="1"/>
</dbReference>
<evidence type="ECO:0000256" key="5">
    <source>
        <dbReference type="ARBA" id="ARBA00023077"/>
    </source>
</evidence>
<dbReference type="InterPro" id="IPR023997">
    <property type="entry name" value="TonB-dep_OMP_SusC/RagA_CS"/>
</dbReference>
<gene>
    <name evidence="12" type="ORF">BC781_10222</name>
</gene>
<dbReference type="Proteomes" id="UP000245535">
    <property type="component" value="Unassembled WGS sequence"/>
</dbReference>
<dbReference type="InterPro" id="IPR037066">
    <property type="entry name" value="Plug_dom_sf"/>
</dbReference>
<dbReference type="AlphaFoldDB" id="A0A315ZAB5"/>